<feature type="region of interest" description="Disordered" evidence="1">
    <location>
        <begin position="33"/>
        <end position="67"/>
    </location>
</feature>
<evidence type="ECO:0000313" key="2">
    <source>
        <dbReference type="EMBL" id="JAH03993.1"/>
    </source>
</evidence>
<dbReference type="AlphaFoldDB" id="A0A0E9PJH0"/>
<accession>A0A0E9PJH0</accession>
<name>A0A0E9PJH0_ANGAN</name>
<organism evidence="2">
    <name type="scientific">Anguilla anguilla</name>
    <name type="common">European freshwater eel</name>
    <name type="synonym">Muraena anguilla</name>
    <dbReference type="NCBI Taxonomy" id="7936"/>
    <lineage>
        <taxon>Eukaryota</taxon>
        <taxon>Metazoa</taxon>
        <taxon>Chordata</taxon>
        <taxon>Craniata</taxon>
        <taxon>Vertebrata</taxon>
        <taxon>Euteleostomi</taxon>
        <taxon>Actinopterygii</taxon>
        <taxon>Neopterygii</taxon>
        <taxon>Teleostei</taxon>
        <taxon>Anguilliformes</taxon>
        <taxon>Anguillidae</taxon>
        <taxon>Anguilla</taxon>
    </lineage>
</organism>
<evidence type="ECO:0000256" key="1">
    <source>
        <dbReference type="SAM" id="MobiDB-lite"/>
    </source>
</evidence>
<sequence length="87" mass="9455">MAPPEARGRLCCLACAPTAAALHLHTDEINQLPTAHRAGASQDGERGEDHNLKSVRTHAHAHTPISHNRTGSNAYIKYFKLLSTIFS</sequence>
<dbReference type="EMBL" id="GBXM01104584">
    <property type="protein sequence ID" value="JAH03993.1"/>
    <property type="molecule type" value="Transcribed_RNA"/>
</dbReference>
<feature type="compositionally biased region" description="Basic and acidic residues" evidence="1">
    <location>
        <begin position="43"/>
        <end position="52"/>
    </location>
</feature>
<proteinExistence type="predicted"/>
<protein>
    <submittedName>
        <fullName evidence="2">Uncharacterized protein</fullName>
    </submittedName>
</protein>
<reference evidence="2" key="2">
    <citation type="journal article" date="2015" name="Fish Shellfish Immunol.">
        <title>Early steps in the European eel (Anguilla anguilla)-Vibrio vulnificus interaction in the gills: Role of the RtxA13 toxin.</title>
        <authorList>
            <person name="Callol A."/>
            <person name="Pajuelo D."/>
            <person name="Ebbesson L."/>
            <person name="Teles M."/>
            <person name="MacKenzie S."/>
            <person name="Amaro C."/>
        </authorList>
    </citation>
    <scope>NUCLEOTIDE SEQUENCE</scope>
</reference>
<reference evidence="2" key="1">
    <citation type="submission" date="2014-11" db="EMBL/GenBank/DDBJ databases">
        <authorList>
            <person name="Amaro Gonzalez C."/>
        </authorList>
    </citation>
    <scope>NUCLEOTIDE SEQUENCE</scope>
</reference>